<dbReference type="InterPro" id="IPR003578">
    <property type="entry name" value="Small_GTPase_Rho"/>
</dbReference>
<dbReference type="PROSITE" id="PS51419">
    <property type="entry name" value="RAB"/>
    <property type="match status" value="1"/>
</dbReference>
<dbReference type="Proteomes" id="UP000076078">
    <property type="component" value="Unassembled WGS sequence"/>
</dbReference>
<keyword evidence="2" id="KW-0342">GTP-binding</keyword>
<dbReference type="PRINTS" id="PR00449">
    <property type="entry name" value="RASTRNSFRMNG"/>
</dbReference>
<reference evidence="3 4" key="1">
    <citation type="submission" date="2015-12" db="EMBL/GenBank/DDBJ databases">
        <title>Dictyostelia acquired genes for synthesis and detection of signals that induce cell-type specialization by lateral gene transfer from prokaryotes.</title>
        <authorList>
            <person name="Gloeckner G."/>
            <person name="Schaap P."/>
        </authorList>
    </citation>
    <scope>NUCLEOTIDE SEQUENCE [LARGE SCALE GENOMIC DNA]</scope>
    <source>
        <strain evidence="3 4">TK</strain>
    </source>
</reference>
<organism evidence="3 4">
    <name type="scientific">Tieghemostelium lacteum</name>
    <name type="common">Slime mold</name>
    <name type="synonym">Dictyostelium lacteum</name>
    <dbReference type="NCBI Taxonomy" id="361077"/>
    <lineage>
        <taxon>Eukaryota</taxon>
        <taxon>Amoebozoa</taxon>
        <taxon>Evosea</taxon>
        <taxon>Eumycetozoa</taxon>
        <taxon>Dictyostelia</taxon>
        <taxon>Dictyosteliales</taxon>
        <taxon>Raperosteliaceae</taxon>
        <taxon>Tieghemostelium</taxon>
    </lineage>
</organism>
<dbReference type="InterPro" id="IPR005225">
    <property type="entry name" value="Small_GTP-bd"/>
</dbReference>
<sequence length="179" mass="20518">MSTVAISTPIPKACIIGDSGIGKTSITLRWLGTYNEYNEYIPTYLDIQSVHVYTNETISICDVYPGGEYHCRLRPLYYKDCQLFIICFSVVDVQSMKSIKDLWIPEIKHYCKGVPYVICGTKIDLRGSNEYKYIVSEEEGYEFAKSNGSLQYFECSSKTTQNIDTMLIQIHQILKKKSE</sequence>
<proteinExistence type="predicted"/>
<dbReference type="PROSITE" id="PS51420">
    <property type="entry name" value="RHO"/>
    <property type="match status" value="1"/>
</dbReference>
<dbReference type="PANTHER" id="PTHR24072">
    <property type="entry name" value="RHO FAMILY GTPASE"/>
    <property type="match status" value="1"/>
</dbReference>
<keyword evidence="4" id="KW-1185">Reference proteome</keyword>
<dbReference type="STRING" id="361077.A0A151ZDT4"/>
<dbReference type="SMART" id="SM00174">
    <property type="entry name" value="RHO"/>
    <property type="match status" value="1"/>
</dbReference>
<evidence type="ECO:0000256" key="2">
    <source>
        <dbReference type="ARBA" id="ARBA00023134"/>
    </source>
</evidence>
<dbReference type="NCBIfam" id="TIGR00231">
    <property type="entry name" value="small_GTP"/>
    <property type="match status" value="1"/>
</dbReference>
<evidence type="ECO:0008006" key="5">
    <source>
        <dbReference type="Google" id="ProtNLM"/>
    </source>
</evidence>
<accession>A0A151ZDT4</accession>
<dbReference type="PROSITE" id="PS51421">
    <property type="entry name" value="RAS"/>
    <property type="match status" value="1"/>
</dbReference>
<comment type="caution">
    <text evidence="3">The sequence shown here is derived from an EMBL/GenBank/DDBJ whole genome shotgun (WGS) entry which is preliminary data.</text>
</comment>
<dbReference type="InterPro" id="IPR001806">
    <property type="entry name" value="Small_GTPase"/>
</dbReference>
<dbReference type="SMART" id="SM00175">
    <property type="entry name" value="RAB"/>
    <property type="match status" value="1"/>
</dbReference>
<evidence type="ECO:0000313" key="4">
    <source>
        <dbReference type="Proteomes" id="UP000076078"/>
    </source>
</evidence>
<keyword evidence="1" id="KW-0547">Nucleotide-binding</keyword>
<dbReference type="SUPFAM" id="SSF52540">
    <property type="entry name" value="P-loop containing nucleoside triphosphate hydrolases"/>
    <property type="match status" value="1"/>
</dbReference>
<dbReference type="SMART" id="SM00173">
    <property type="entry name" value="RAS"/>
    <property type="match status" value="1"/>
</dbReference>
<dbReference type="AlphaFoldDB" id="A0A151ZDT4"/>
<gene>
    <name evidence="3" type="ORF">DLAC_11671</name>
</gene>
<dbReference type="OMA" id="NWISTEQ"/>
<evidence type="ECO:0000256" key="1">
    <source>
        <dbReference type="ARBA" id="ARBA00022741"/>
    </source>
</evidence>
<dbReference type="GO" id="GO:0003924">
    <property type="term" value="F:GTPase activity"/>
    <property type="evidence" value="ECO:0007669"/>
    <property type="project" value="InterPro"/>
</dbReference>
<dbReference type="GO" id="GO:0005525">
    <property type="term" value="F:GTP binding"/>
    <property type="evidence" value="ECO:0007669"/>
    <property type="project" value="UniProtKB-KW"/>
</dbReference>
<name>A0A151ZDT4_TIELA</name>
<dbReference type="Gene3D" id="3.40.50.300">
    <property type="entry name" value="P-loop containing nucleotide triphosphate hydrolases"/>
    <property type="match status" value="1"/>
</dbReference>
<dbReference type="Pfam" id="PF00071">
    <property type="entry name" value="Ras"/>
    <property type="match status" value="1"/>
</dbReference>
<dbReference type="GO" id="GO:0007264">
    <property type="term" value="P:small GTPase-mediated signal transduction"/>
    <property type="evidence" value="ECO:0007669"/>
    <property type="project" value="InterPro"/>
</dbReference>
<dbReference type="InParanoid" id="A0A151ZDT4"/>
<evidence type="ECO:0000313" key="3">
    <source>
        <dbReference type="EMBL" id="KYQ92079.1"/>
    </source>
</evidence>
<dbReference type="OrthoDB" id="6143571at2759"/>
<protein>
    <recommendedName>
        <fullName evidence="5">Rho GTPase</fullName>
    </recommendedName>
</protein>
<dbReference type="EMBL" id="LODT01000031">
    <property type="protein sequence ID" value="KYQ92079.1"/>
    <property type="molecule type" value="Genomic_DNA"/>
</dbReference>
<dbReference type="InterPro" id="IPR027417">
    <property type="entry name" value="P-loop_NTPase"/>
</dbReference>